<dbReference type="InterPro" id="IPR036291">
    <property type="entry name" value="NAD(P)-bd_dom_sf"/>
</dbReference>
<dbReference type="PANTHER" id="PTHR12126">
    <property type="entry name" value="NADH-UBIQUINONE OXIDOREDUCTASE 39 KDA SUBUNIT-RELATED"/>
    <property type="match status" value="1"/>
</dbReference>
<dbReference type="CDD" id="cd05243">
    <property type="entry name" value="SDR_a5"/>
    <property type="match status" value="1"/>
</dbReference>
<name>A0AAW7Y0Y0_9GAMM</name>
<evidence type="ECO:0000313" key="3">
    <source>
        <dbReference type="Proteomes" id="UP001170624"/>
    </source>
</evidence>
<organism evidence="2 3">
    <name type="scientific">Photobacterium sanguinicancri</name>
    <dbReference type="NCBI Taxonomy" id="875932"/>
    <lineage>
        <taxon>Bacteria</taxon>
        <taxon>Pseudomonadati</taxon>
        <taxon>Pseudomonadota</taxon>
        <taxon>Gammaproteobacteria</taxon>
        <taxon>Vibrionales</taxon>
        <taxon>Vibrionaceae</taxon>
        <taxon>Photobacterium</taxon>
    </lineage>
</organism>
<dbReference type="Gene3D" id="3.40.50.720">
    <property type="entry name" value="NAD(P)-binding Rossmann-like Domain"/>
    <property type="match status" value="1"/>
</dbReference>
<dbReference type="PANTHER" id="PTHR12126:SF11">
    <property type="entry name" value="NADH DEHYDROGENASE [UBIQUINONE] 1 ALPHA SUBCOMPLEX SUBUNIT 9, MITOCHONDRIAL"/>
    <property type="match status" value="1"/>
</dbReference>
<sequence length="285" mass="31503">MGKAKCILVVGSTGYLGSHIIKRLLDEQADFKAVARSKNKLLALGVKESQIIEAQVTNPDQLTGICDDIDIVISCLGITKQRDGLSYQAVDYQANLNLLCEAERAGVRKFTYVSAFNAQKYPAVRLLKAKEAFAKRLLASEKLTPCVIRPNGFFSDISDIFNMARSGRVYLFGRGHLKLNPIHGADLARFCLEAISKEQQEMDVGGPEILSVKAIAQIAFTAQNKPVKITYLPDWLRVLLVAIVKRLPVKWGGPAEFFLTLMGKDAIAPSYGEHRLVDFFATLEK</sequence>
<accession>A0AAW7Y0Y0</accession>
<dbReference type="GO" id="GO:0044877">
    <property type="term" value="F:protein-containing complex binding"/>
    <property type="evidence" value="ECO:0007669"/>
    <property type="project" value="TreeGrafter"/>
</dbReference>
<evidence type="ECO:0000313" key="2">
    <source>
        <dbReference type="EMBL" id="MDO6541725.1"/>
    </source>
</evidence>
<dbReference type="Proteomes" id="UP001170624">
    <property type="component" value="Unassembled WGS sequence"/>
</dbReference>
<dbReference type="EMBL" id="JAUOPU010000003">
    <property type="protein sequence ID" value="MDO6541725.1"/>
    <property type="molecule type" value="Genomic_DNA"/>
</dbReference>
<dbReference type="InterPro" id="IPR016040">
    <property type="entry name" value="NAD(P)-bd_dom"/>
</dbReference>
<dbReference type="Pfam" id="PF13460">
    <property type="entry name" value="NAD_binding_10"/>
    <property type="match status" value="1"/>
</dbReference>
<evidence type="ECO:0000259" key="1">
    <source>
        <dbReference type="Pfam" id="PF13460"/>
    </source>
</evidence>
<protein>
    <submittedName>
        <fullName evidence="2">SDR family oxidoreductase</fullName>
    </submittedName>
</protein>
<comment type="caution">
    <text evidence="2">The sequence shown here is derived from an EMBL/GenBank/DDBJ whole genome shotgun (WGS) entry which is preliminary data.</text>
</comment>
<reference evidence="2" key="1">
    <citation type="submission" date="2023-07" db="EMBL/GenBank/DDBJ databases">
        <title>Genome content predicts the carbon catabolic preferences of heterotrophic bacteria.</title>
        <authorList>
            <person name="Gralka M."/>
        </authorList>
    </citation>
    <scope>NUCLEOTIDE SEQUENCE</scope>
    <source>
        <strain evidence="2">G2M05</strain>
    </source>
</reference>
<gene>
    <name evidence="2" type="ORF">Q4568_04230</name>
</gene>
<dbReference type="InterPro" id="IPR051207">
    <property type="entry name" value="ComplexI_NDUFA9_subunit"/>
</dbReference>
<dbReference type="AlphaFoldDB" id="A0AAW7Y0Y0"/>
<dbReference type="RefSeq" id="WP_303498485.1">
    <property type="nucleotide sequence ID" value="NZ_JAUOPU010000003.1"/>
</dbReference>
<dbReference type="SUPFAM" id="SSF51735">
    <property type="entry name" value="NAD(P)-binding Rossmann-fold domains"/>
    <property type="match status" value="1"/>
</dbReference>
<feature type="domain" description="NAD(P)-binding" evidence="1">
    <location>
        <begin position="11"/>
        <end position="197"/>
    </location>
</feature>
<proteinExistence type="predicted"/>